<sequence>MASEDNLKIIVVGAGIAGLTSAYLLRKAGHDVTVLEKNGNPCELDISRDGGLRLPPNAARLLEDLPGTEKLLQEKATKCAGMHLFQCENKSSELVGKLEFKDDIMHDLGSDFYFIPHRDLHSHLYDLCKKVGVQLRHHFEVKQVRNDKDTNPLVISEGGEHVVGDIVIGADGKNSIVRDMLLVEEDDTAENDFLDDTHTADRPAALPMKMFTGLTFKYFRATTSISVSLIESDPELSELTNSAHWKVWMGNGISVMGARYGPDLYILDLIYGTPRCPEDTDDDWLSGKPVQSVLKHLDDFDTRVKKILQLASTSHWNIQTVHDLPQYVSKHDNVVAIGDGRGNAIGISGTHNTIARAAAFEDAFTLGRLFSHKTSIRSRKSLLLNGYQNIRQERARNIELVDMSTAVLMGSHPGPEREARNNGLRKTLELEDADDDTLAKAWAPHVAQFDYDARDAVDEWWMTWARPATFRNALADFHHE</sequence>
<accession>A0A6A4GVA1</accession>
<evidence type="ECO:0000313" key="8">
    <source>
        <dbReference type="Proteomes" id="UP000799118"/>
    </source>
</evidence>
<evidence type="ECO:0000313" key="7">
    <source>
        <dbReference type="EMBL" id="KAE9389250.1"/>
    </source>
</evidence>
<protein>
    <submittedName>
        <fullName evidence="7">FAD/NAD(P)-binding domain-containing protein</fullName>
    </submittedName>
</protein>
<dbReference type="SUPFAM" id="SSF51905">
    <property type="entry name" value="FAD/NAD(P)-binding domain"/>
    <property type="match status" value="1"/>
</dbReference>
<evidence type="ECO:0000256" key="1">
    <source>
        <dbReference type="ARBA" id="ARBA00007992"/>
    </source>
</evidence>
<dbReference type="Pfam" id="PF01494">
    <property type="entry name" value="FAD_binding_3"/>
    <property type="match status" value="1"/>
</dbReference>
<name>A0A6A4GVA1_9AGAR</name>
<keyword evidence="2" id="KW-0285">Flavoprotein</keyword>
<evidence type="ECO:0000256" key="4">
    <source>
        <dbReference type="ARBA" id="ARBA00023002"/>
    </source>
</evidence>
<organism evidence="7 8">
    <name type="scientific">Gymnopus androsaceus JB14</name>
    <dbReference type="NCBI Taxonomy" id="1447944"/>
    <lineage>
        <taxon>Eukaryota</taxon>
        <taxon>Fungi</taxon>
        <taxon>Dikarya</taxon>
        <taxon>Basidiomycota</taxon>
        <taxon>Agaricomycotina</taxon>
        <taxon>Agaricomycetes</taxon>
        <taxon>Agaricomycetidae</taxon>
        <taxon>Agaricales</taxon>
        <taxon>Marasmiineae</taxon>
        <taxon>Omphalotaceae</taxon>
        <taxon>Gymnopus</taxon>
    </lineage>
</organism>
<keyword evidence="8" id="KW-1185">Reference proteome</keyword>
<dbReference type="Proteomes" id="UP000799118">
    <property type="component" value="Unassembled WGS sequence"/>
</dbReference>
<dbReference type="AlphaFoldDB" id="A0A6A4GVA1"/>
<dbReference type="PRINTS" id="PR00420">
    <property type="entry name" value="RNGMNOXGNASE"/>
</dbReference>
<dbReference type="OrthoDB" id="5428495at2759"/>
<gene>
    <name evidence="7" type="ORF">BT96DRAFT_1003431</name>
</gene>
<keyword evidence="5" id="KW-0503">Monooxygenase</keyword>
<keyword evidence="3" id="KW-0274">FAD</keyword>
<dbReference type="InterPro" id="IPR036188">
    <property type="entry name" value="FAD/NAD-bd_sf"/>
</dbReference>
<reference evidence="7" key="1">
    <citation type="journal article" date="2019" name="Environ. Microbiol.">
        <title>Fungal ecological strategies reflected in gene transcription - a case study of two litter decomposers.</title>
        <authorList>
            <person name="Barbi F."/>
            <person name="Kohler A."/>
            <person name="Barry K."/>
            <person name="Baskaran P."/>
            <person name="Daum C."/>
            <person name="Fauchery L."/>
            <person name="Ihrmark K."/>
            <person name="Kuo A."/>
            <person name="LaButti K."/>
            <person name="Lipzen A."/>
            <person name="Morin E."/>
            <person name="Grigoriev I.V."/>
            <person name="Henrissat B."/>
            <person name="Lindahl B."/>
            <person name="Martin F."/>
        </authorList>
    </citation>
    <scope>NUCLEOTIDE SEQUENCE</scope>
    <source>
        <strain evidence="7">JB14</strain>
    </source>
</reference>
<dbReference type="GO" id="GO:0004497">
    <property type="term" value="F:monooxygenase activity"/>
    <property type="evidence" value="ECO:0007669"/>
    <property type="project" value="UniProtKB-KW"/>
</dbReference>
<dbReference type="GO" id="GO:0071949">
    <property type="term" value="F:FAD binding"/>
    <property type="evidence" value="ECO:0007669"/>
    <property type="project" value="InterPro"/>
</dbReference>
<dbReference type="PANTHER" id="PTHR13789:SF309">
    <property type="entry name" value="PUTATIVE (AFU_ORTHOLOGUE AFUA_6G14510)-RELATED"/>
    <property type="match status" value="1"/>
</dbReference>
<dbReference type="EMBL" id="ML769705">
    <property type="protein sequence ID" value="KAE9389250.1"/>
    <property type="molecule type" value="Genomic_DNA"/>
</dbReference>
<keyword evidence="4" id="KW-0560">Oxidoreductase</keyword>
<evidence type="ECO:0000256" key="3">
    <source>
        <dbReference type="ARBA" id="ARBA00022827"/>
    </source>
</evidence>
<evidence type="ECO:0000259" key="6">
    <source>
        <dbReference type="Pfam" id="PF01494"/>
    </source>
</evidence>
<evidence type="ECO:0000256" key="5">
    <source>
        <dbReference type="ARBA" id="ARBA00023033"/>
    </source>
</evidence>
<dbReference type="Gene3D" id="3.50.50.60">
    <property type="entry name" value="FAD/NAD(P)-binding domain"/>
    <property type="match status" value="1"/>
</dbReference>
<dbReference type="InterPro" id="IPR050493">
    <property type="entry name" value="FAD-dep_Monooxygenase_BioMet"/>
</dbReference>
<proteinExistence type="inferred from homology"/>
<dbReference type="PANTHER" id="PTHR13789">
    <property type="entry name" value="MONOOXYGENASE"/>
    <property type="match status" value="1"/>
</dbReference>
<comment type="similarity">
    <text evidence="1">Belongs to the paxM FAD-dependent monooxygenase family.</text>
</comment>
<dbReference type="InterPro" id="IPR002938">
    <property type="entry name" value="FAD-bd"/>
</dbReference>
<feature type="domain" description="FAD-binding" evidence="6">
    <location>
        <begin position="8"/>
        <end position="184"/>
    </location>
</feature>
<evidence type="ECO:0000256" key="2">
    <source>
        <dbReference type="ARBA" id="ARBA00022630"/>
    </source>
</evidence>